<feature type="domain" description="5'-Nucleotidase C-terminal" evidence="4">
    <location>
        <begin position="421"/>
        <end position="533"/>
    </location>
</feature>
<sequence length="576" mass="64572">MKKKILSIIMMVISFFVLIACNTVINDTNTTNEFTNENTTELVTSEEPTSLQPTTEEISTDIPTNLPTDPTTEEVTEEPTTEVPTEEPTTLQPTTSEPTTEFPTEEPTQVTTEEPTSSDPIVEINLFSINDFHGGAYTGMDMMSRVGYYLKNFEGNHLEISNGDIFQGSALSNYYQGRILVDILNEAGFDGFTIGNHEFDWGIDIIGNYQDNDDTNGELNHPILAANIVYEDTGLPLEFTLPYMIEEFEGVRVGVIGLIGSVMNSIAASRTENILFLDPVDTAAQYASELRENHDVDIVVVYIHQGSEENTEFANLSGSSRIDAMFNAHTHQLEASYVSRALTDMPYAQMNNYDSSLVHISLTYDKNLNRIIDFSSNIIENDQMIISDSIIDQIILEYSTNTEYTTYINEVLTISEGNYYRNDMAQWGASVIRDYAGVDVGATNAGGFRVSMEAGQVTMGDLMTIYPFDNVIKTSEMTGQQLTDFYLEVIQYNSDVVFDDGLYYNYASNQLFIDGGPIVLNQYYTVGAVDYIFDKTYYDFLEGQNIRQTIYFMRDLLVLDLKNATDGFNPSDGSHY</sequence>
<dbReference type="GO" id="GO:0046872">
    <property type="term" value="F:metal ion binding"/>
    <property type="evidence" value="ECO:0007669"/>
    <property type="project" value="InterPro"/>
</dbReference>
<dbReference type="Gene3D" id="3.90.780.10">
    <property type="entry name" value="5'-Nucleotidase, C-terminal domain"/>
    <property type="match status" value="1"/>
</dbReference>
<evidence type="ECO:0000256" key="1">
    <source>
        <dbReference type="RuleBase" id="RU362119"/>
    </source>
</evidence>
<keyword evidence="1" id="KW-0547">Nucleotide-binding</keyword>
<dbReference type="SUPFAM" id="SSF55816">
    <property type="entry name" value="5'-nucleotidase (syn. UDP-sugar hydrolase), C-terminal domain"/>
    <property type="match status" value="1"/>
</dbReference>
<dbReference type="PANTHER" id="PTHR11575:SF24">
    <property type="entry name" value="5'-NUCLEOTIDASE"/>
    <property type="match status" value="1"/>
</dbReference>
<keyword evidence="6" id="KW-1185">Reference proteome</keyword>
<evidence type="ECO:0000259" key="4">
    <source>
        <dbReference type="Pfam" id="PF02872"/>
    </source>
</evidence>
<feature type="compositionally biased region" description="Low complexity" evidence="2">
    <location>
        <begin position="81"/>
        <end position="115"/>
    </location>
</feature>
<dbReference type="InterPro" id="IPR006179">
    <property type="entry name" value="5_nucleotidase/apyrase"/>
</dbReference>
<proteinExistence type="inferred from homology"/>
<accession>A0A7L6N2H6</accession>
<feature type="compositionally biased region" description="Low complexity" evidence="2">
    <location>
        <begin position="29"/>
        <end position="41"/>
    </location>
</feature>
<evidence type="ECO:0000256" key="2">
    <source>
        <dbReference type="SAM" id="MobiDB-lite"/>
    </source>
</evidence>
<reference evidence="5 6" key="1">
    <citation type="submission" date="2020-04" db="EMBL/GenBank/DDBJ databases">
        <authorList>
            <person name="Zheng R.K."/>
            <person name="Sun C.M."/>
        </authorList>
    </citation>
    <scope>NUCLEOTIDE SEQUENCE [LARGE SCALE GENOMIC DNA]</scope>
    <source>
        <strain evidence="6">zrk29</strain>
    </source>
</reference>
<feature type="compositionally biased region" description="Polar residues" evidence="2">
    <location>
        <begin position="42"/>
        <end position="66"/>
    </location>
</feature>
<dbReference type="PROSITE" id="PS00786">
    <property type="entry name" value="5_NUCLEOTIDASE_2"/>
    <property type="match status" value="1"/>
</dbReference>
<feature type="transmembrane region" description="Helical" evidence="3">
    <location>
        <begin position="5"/>
        <end position="25"/>
    </location>
</feature>
<name>A0A7L6N2H6_9MOLU</name>
<organism evidence="5 6">
    <name type="scientific">Hujiaoplasma nucleasis</name>
    <dbReference type="NCBI Taxonomy" id="2725268"/>
    <lineage>
        <taxon>Bacteria</taxon>
        <taxon>Bacillati</taxon>
        <taxon>Mycoplasmatota</taxon>
        <taxon>Mollicutes</taxon>
        <taxon>Candidatus Izemoplasmatales</taxon>
        <taxon>Hujiaoplasmataceae</taxon>
        <taxon>Hujiaoplasma</taxon>
    </lineage>
</organism>
<dbReference type="KEGG" id="tbk:HF295_01800"/>
<keyword evidence="3" id="KW-0472">Membrane</keyword>
<dbReference type="Gene3D" id="3.60.21.10">
    <property type="match status" value="1"/>
</dbReference>
<evidence type="ECO:0000256" key="3">
    <source>
        <dbReference type="SAM" id="Phobius"/>
    </source>
</evidence>
<dbReference type="GO" id="GO:0000166">
    <property type="term" value="F:nucleotide binding"/>
    <property type="evidence" value="ECO:0007669"/>
    <property type="project" value="UniProtKB-KW"/>
</dbReference>
<dbReference type="InterPro" id="IPR036907">
    <property type="entry name" value="5'-Nucleotdase_C_sf"/>
</dbReference>
<keyword evidence="1" id="KW-0378">Hydrolase</keyword>
<dbReference type="RefSeq" id="WP_312032140.1">
    <property type="nucleotide sequence ID" value="NZ_CP051151.1"/>
</dbReference>
<dbReference type="EMBL" id="CP051151">
    <property type="protein sequence ID" value="QLY39662.1"/>
    <property type="molecule type" value="Genomic_DNA"/>
</dbReference>
<dbReference type="GO" id="GO:0030288">
    <property type="term" value="C:outer membrane-bounded periplasmic space"/>
    <property type="evidence" value="ECO:0007669"/>
    <property type="project" value="TreeGrafter"/>
</dbReference>
<evidence type="ECO:0000313" key="5">
    <source>
        <dbReference type="EMBL" id="QLY39662.1"/>
    </source>
</evidence>
<dbReference type="InterPro" id="IPR006146">
    <property type="entry name" value="5'-Nucleotdase_CS"/>
</dbReference>
<comment type="similarity">
    <text evidence="1">Belongs to the 5'-nucleotidase family.</text>
</comment>
<dbReference type="PROSITE" id="PS51257">
    <property type="entry name" value="PROKAR_LIPOPROTEIN"/>
    <property type="match status" value="1"/>
</dbReference>
<dbReference type="GO" id="GO:0016788">
    <property type="term" value="F:hydrolase activity, acting on ester bonds"/>
    <property type="evidence" value="ECO:0007669"/>
    <property type="project" value="InterPro"/>
</dbReference>
<feature type="compositionally biased region" description="Acidic residues" evidence="2">
    <location>
        <begin position="71"/>
        <end position="80"/>
    </location>
</feature>
<dbReference type="InterPro" id="IPR008334">
    <property type="entry name" value="5'-Nucleotdase_C"/>
</dbReference>
<keyword evidence="3" id="KW-0812">Transmembrane</keyword>
<dbReference type="GO" id="GO:0009166">
    <property type="term" value="P:nucleotide catabolic process"/>
    <property type="evidence" value="ECO:0007669"/>
    <property type="project" value="InterPro"/>
</dbReference>
<dbReference type="AlphaFoldDB" id="A0A7L6N2H6"/>
<dbReference type="InterPro" id="IPR029052">
    <property type="entry name" value="Metallo-depent_PP-like"/>
</dbReference>
<dbReference type="PRINTS" id="PR01607">
    <property type="entry name" value="APYRASEFAMLY"/>
</dbReference>
<dbReference type="PANTHER" id="PTHR11575">
    <property type="entry name" value="5'-NUCLEOTIDASE-RELATED"/>
    <property type="match status" value="1"/>
</dbReference>
<dbReference type="Pfam" id="PF02872">
    <property type="entry name" value="5_nucleotid_C"/>
    <property type="match status" value="1"/>
</dbReference>
<feature type="region of interest" description="Disordered" evidence="2">
    <location>
        <begin position="29"/>
        <end position="119"/>
    </location>
</feature>
<protein>
    <submittedName>
        <fullName evidence="5">Bifunctional metallophosphatase/5'-nucleotidase</fullName>
    </submittedName>
</protein>
<keyword evidence="3" id="KW-1133">Transmembrane helix</keyword>
<gene>
    <name evidence="5" type="ORF">HF295_01800</name>
</gene>
<dbReference type="Proteomes" id="UP000512167">
    <property type="component" value="Chromosome"/>
</dbReference>
<dbReference type="SUPFAM" id="SSF56300">
    <property type="entry name" value="Metallo-dependent phosphatases"/>
    <property type="match status" value="1"/>
</dbReference>
<evidence type="ECO:0000313" key="6">
    <source>
        <dbReference type="Proteomes" id="UP000512167"/>
    </source>
</evidence>